<dbReference type="Gene3D" id="3.30.70.330">
    <property type="match status" value="1"/>
</dbReference>
<evidence type="ECO:0000313" key="3">
    <source>
        <dbReference type="EMBL" id="URE28441.1"/>
    </source>
</evidence>
<dbReference type="OrthoDB" id="439808at2759"/>
<feature type="compositionally biased region" description="Basic and acidic residues" evidence="1">
    <location>
        <begin position="24"/>
        <end position="45"/>
    </location>
</feature>
<evidence type="ECO:0000313" key="4">
    <source>
        <dbReference type="Proteomes" id="UP001055439"/>
    </source>
</evidence>
<dbReference type="InterPro" id="IPR000504">
    <property type="entry name" value="RRM_dom"/>
</dbReference>
<feature type="domain" description="RRM" evidence="2">
    <location>
        <begin position="50"/>
        <end position="123"/>
    </location>
</feature>
<dbReference type="InterPro" id="IPR012677">
    <property type="entry name" value="Nucleotide-bd_a/b_plait_sf"/>
</dbReference>
<dbReference type="AlphaFoldDB" id="A0A9E7H7Y2"/>
<evidence type="ECO:0000256" key="1">
    <source>
        <dbReference type="SAM" id="MobiDB-lite"/>
    </source>
</evidence>
<name>A0A9E7H7Y2_9LILI</name>
<feature type="region of interest" description="Disordered" evidence="1">
    <location>
        <begin position="174"/>
        <end position="260"/>
    </location>
</feature>
<gene>
    <name evidence="3" type="ORF">MUK42_34487</name>
</gene>
<organism evidence="3 4">
    <name type="scientific">Musa troglodytarum</name>
    <name type="common">fe'i banana</name>
    <dbReference type="NCBI Taxonomy" id="320322"/>
    <lineage>
        <taxon>Eukaryota</taxon>
        <taxon>Viridiplantae</taxon>
        <taxon>Streptophyta</taxon>
        <taxon>Embryophyta</taxon>
        <taxon>Tracheophyta</taxon>
        <taxon>Spermatophyta</taxon>
        <taxon>Magnoliopsida</taxon>
        <taxon>Liliopsida</taxon>
        <taxon>Zingiberales</taxon>
        <taxon>Musaceae</taxon>
        <taxon>Musa</taxon>
    </lineage>
</organism>
<dbReference type="PANTHER" id="PTHR48034">
    <property type="entry name" value="TRANSFORMER-2 SEX-DETERMINING PROTEIN-RELATED"/>
    <property type="match status" value="1"/>
</dbReference>
<dbReference type="Proteomes" id="UP001055439">
    <property type="component" value="Chromosome 8"/>
</dbReference>
<dbReference type="SUPFAM" id="SSF54928">
    <property type="entry name" value="RNA-binding domain, RBD"/>
    <property type="match status" value="1"/>
</dbReference>
<protein>
    <recommendedName>
        <fullName evidence="2">RRM domain-containing protein</fullName>
    </recommendedName>
</protein>
<sequence>MGRYRSRSRSFSPRRYSRSPPRRKFYDDPRDRGGGGRRDYRDRRSSAPSGLLIRNIALDARPEDLRIPFERFGPVKDVYLPKNYYTGEPRGFGFVKFRYAEDAAVAKQHMNHQIIVGREISIVYAEENRKTPQEMRTMTRIRNSDSTHIYAGAVKDARKEDSVEVLYPDLLDAAYSRSPTPPRHESRDNGRSSQDNYYSPPRSMSPFPQNDRDYRSHDRRDDDRDYRSHDDERDYGSHHQSPSPAGNGRSPSSGIMKPGETSEIGKSIMIKRSVATDCSCPVSSLVQRPNSCYMSDVLLYISIIISQKHLPVVCYAIISLAGQSNCLDQKLFFQKKQEFGSTKPDSRLQRKALRVIRNKKARVLDGKARMSHGDRVESSIVVFPIFVSAPTPPDLS</sequence>
<reference evidence="3" key="1">
    <citation type="submission" date="2022-05" db="EMBL/GenBank/DDBJ databases">
        <title>The Musa troglodytarum L. genome provides insights into the mechanism of non-climacteric behaviour and enrichment of carotenoids.</title>
        <authorList>
            <person name="Wang J."/>
        </authorList>
    </citation>
    <scope>NUCLEOTIDE SEQUENCE</scope>
    <source>
        <tissue evidence="3">Leaf</tissue>
    </source>
</reference>
<feature type="compositionally biased region" description="Basic and acidic residues" evidence="1">
    <location>
        <begin position="210"/>
        <end position="237"/>
    </location>
</feature>
<dbReference type="EMBL" id="CP097510">
    <property type="protein sequence ID" value="URE28441.1"/>
    <property type="molecule type" value="Genomic_DNA"/>
</dbReference>
<dbReference type="Pfam" id="PF00076">
    <property type="entry name" value="RRM_1"/>
    <property type="match status" value="1"/>
</dbReference>
<dbReference type="InterPro" id="IPR035979">
    <property type="entry name" value="RBD_domain_sf"/>
</dbReference>
<feature type="compositionally biased region" description="Polar residues" evidence="1">
    <location>
        <begin position="238"/>
        <end position="253"/>
    </location>
</feature>
<dbReference type="GO" id="GO:0003723">
    <property type="term" value="F:RNA binding"/>
    <property type="evidence" value="ECO:0007669"/>
    <property type="project" value="InterPro"/>
</dbReference>
<feature type="region of interest" description="Disordered" evidence="1">
    <location>
        <begin position="1"/>
        <end position="46"/>
    </location>
</feature>
<accession>A0A9E7H7Y2</accession>
<dbReference type="InterPro" id="IPR050441">
    <property type="entry name" value="RBM"/>
</dbReference>
<dbReference type="SMART" id="SM00360">
    <property type="entry name" value="RRM"/>
    <property type="match status" value="1"/>
</dbReference>
<proteinExistence type="predicted"/>
<evidence type="ECO:0000259" key="2">
    <source>
        <dbReference type="SMART" id="SM00360"/>
    </source>
</evidence>
<keyword evidence="4" id="KW-1185">Reference proteome</keyword>